<sequence>RPSSKPNSRKARVRVVWRSNVPPFGEKSHLSKVAAVRRSSTSQRNLLLVRVPGAVGAGHPPLSPAVGEIPPSRALAMAAPGPYSGVSTLAFVARASLFTVGMVYGSLKLSYLKVFFCSV</sequence>
<reference evidence="1" key="1">
    <citation type="submission" date="2017-07" db="EMBL/GenBank/DDBJ databases">
        <title>Taro Niue Genome Assembly and Annotation.</title>
        <authorList>
            <person name="Atibalentja N."/>
            <person name="Keating K."/>
            <person name="Fields C.J."/>
        </authorList>
    </citation>
    <scope>NUCLEOTIDE SEQUENCE</scope>
    <source>
        <strain evidence="1">Niue_2</strain>
        <tissue evidence="1">Leaf</tissue>
    </source>
</reference>
<keyword evidence="2" id="KW-1185">Reference proteome</keyword>
<comment type="caution">
    <text evidence="1">The sequence shown here is derived from an EMBL/GenBank/DDBJ whole genome shotgun (WGS) entry which is preliminary data.</text>
</comment>
<organism evidence="1 2">
    <name type="scientific">Colocasia esculenta</name>
    <name type="common">Wild taro</name>
    <name type="synonym">Arum esculentum</name>
    <dbReference type="NCBI Taxonomy" id="4460"/>
    <lineage>
        <taxon>Eukaryota</taxon>
        <taxon>Viridiplantae</taxon>
        <taxon>Streptophyta</taxon>
        <taxon>Embryophyta</taxon>
        <taxon>Tracheophyta</taxon>
        <taxon>Spermatophyta</taxon>
        <taxon>Magnoliopsida</taxon>
        <taxon>Liliopsida</taxon>
        <taxon>Araceae</taxon>
        <taxon>Aroideae</taxon>
        <taxon>Colocasieae</taxon>
        <taxon>Colocasia</taxon>
    </lineage>
</organism>
<dbReference type="PANTHER" id="PTHR36028">
    <property type="entry name" value="OSJNBB0050O03.8 PROTEIN"/>
    <property type="match status" value="1"/>
</dbReference>
<proteinExistence type="predicted"/>
<accession>A0A843VXM9</accession>
<dbReference type="OrthoDB" id="850010at2759"/>
<evidence type="ECO:0000313" key="1">
    <source>
        <dbReference type="EMBL" id="MQL99107.1"/>
    </source>
</evidence>
<dbReference type="Proteomes" id="UP000652761">
    <property type="component" value="Unassembled WGS sequence"/>
</dbReference>
<name>A0A843VXM9_COLES</name>
<dbReference type="AlphaFoldDB" id="A0A843VXM9"/>
<gene>
    <name evidence="1" type="ORF">Taro_031825</name>
</gene>
<dbReference type="EMBL" id="NMUH01002297">
    <property type="protein sequence ID" value="MQL99107.1"/>
    <property type="molecule type" value="Genomic_DNA"/>
</dbReference>
<feature type="non-terminal residue" evidence="1">
    <location>
        <position position="1"/>
    </location>
</feature>
<evidence type="ECO:0000313" key="2">
    <source>
        <dbReference type="Proteomes" id="UP000652761"/>
    </source>
</evidence>
<protein>
    <submittedName>
        <fullName evidence="1">Uncharacterized protein</fullName>
    </submittedName>
</protein>
<dbReference type="PANTHER" id="PTHR36028:SF2">
    <property type="entry name" value="ATP SYNTHASE SUBUNIT E, MITOCHONDRIAL"/>
    <property type="match status" value="1"/>
</dbReference>